<evidence type="ECO:0000313" key="3">
    <source>
        <dbReference type="EMBL" id="KAG5186008.1"/>
    </source>
</evidence>
<dbReference type="InterPro" id="IPR035965">
    <property type="entry name" value="PAS-like_dom_sf"/>
</dbReference>
<feature type="region of interest" description="Disordered" evidence="1">
    <location>
        <begin position="223"/>
        <end position="246"/>
    </location>
</feature>
<feature type="region of interest" description="Disordered" evidence="1">
    <location>
        <begin position="1"/>
        <end position="108"/>
    </location>
</feature>
<sequence length="1422" mass="146433">MHNAEAAAATAASGYVSASSSRADTIITGKKRSQSFSPEAAVSGDVPFGEEGDGAAKRGLLAGNGGGKAAHASGHEEQHWQPKHERVQSTLKQSSPLKSSRSRKLTNSMRVAPTVAMMPALHHPAAAVAPAVQPISVPYHPLHYLHSAALLGHHAGTPPPAQALPSPPALCMPLQAPADVAAAWANVASAAAAARAVHSWSGADSSSTASTSPIPTSVLEAFGAAQHQQQQQRQRRSSHPLPHQPRRYGGALAALAAVSAPPPSAAAATTATVAAPSLAVTAPSLAAAAAAAAYQPPLHLSQSAASLTALLQGKVCDDGSGSQAGDLGFGSDWGQSDGGLSDVGGSACGGGSVGSKRGGGAPSGGRSARARARTATRGSSGAEAEAALRTGTTSRSQARPRRATRAGPAKIAEQIESLRAALTEGGVATHVSRQALLSDVVDYIRALQAHTAALERDRQAWLAANPPPTHARPAPLLLLLLLVVLLLLLLRRRTARSGGLWHVARDGAAADSRCAAAAKRHYAPPPHLSWCARMAAPAMTAAPPPPPGSVSGSTTSSGSSSSNGRTTGGSSSSGGEGSRGDHRGSSSGGSGSGDGAKSKRIGVSMAVASALVFRQIFVQAAVAVAVSDLCGRFLESNALFAAATGYARDDLHRQTLFALAAPHELKRVSDFMTLASDGGGGCSGAVVTIEGRAGVRVPVTLLVITGKCGRAVSVQCVIAADAAAAAAAAQQQQRSTSVAAAAAAAAAAPTSVLAGGANFVHSSAAPPATSSAWHPMTQLRQMQCSGAHLPPHAAAGSAALHQSDGAQTQGTVIAEAYGQVHGLKARDALEVLRRRDRKAMGRRSGKASGGSEGKLQDATNTAPPSTSSNNNDSTTSSSSRLSNAKKNLLGRILRFKKRIRHRTALFMLFGIVIFTSPHAAAAANNAFAVVRFCAHRTRRANGRVGTSAARAPMELVLVAAFLLAFRAGEVVTASSFHGSCMDSVGSVHLSVIKKVDQLLQSLENVAYNRGVQRLAQGTAAAGDPAKILSLMQYVQGMYEVEFVTLLAANATILVSVNNASRAGEAFNPGGVVELASSQLGVARCGEQWFSRRRRERGDAGSTARCVRGGGASAATRGGAADGGRSLWMPGVLTYDELLLESPPLYRDRENNLDMAFKARALRDRCPDLSTDHMSTDGGTANADCRLRCRAGPHATAAGRKVRCSLLSPLLPPLPPPPLPLPPPMQGGHPYETHADAYIRWIVVPIYPINETSWSPPTDGTPPIGYVIGGDLGTGKSALTSLVSETLSGFGGVYMEPLNNEATKGDKKWLTAKYMAAHADVPVLVEGFSPLEAMADKQNKWLDTVVDEKGFWRQDPHHRPFAVAGRVWEHDAVSHEMAPIDGGAPVRLALVRGVPLDPVARAARLIASVVGLFGIFLLDALAL</sequence>
<keyword evidence="2" id="KW-0472">Membrane</keyword>
<evidence type="ECO:0008006" key="5">
    <source>
        <dbReference type="Google" id="ProtNLM"/>
    </source>
</evidence>
<feature type="region of interest" description="Disordered" evidence="1">
    <location>
        <begin position="1100"/>
        <end position="1119"/>
    </location>
</feature>
<keyword evidence="2" id="KW-1133">Transmembrane helix</keyword>
<organism evidence="3 4">
    <name type="scientific">Tribonema minus</name>
    <dbReference type="NCBI Taxonomy" id="303371"/>
    <lineage>
        <taxon>Eukaryota</taxon>
        <taxon>Sar</taxon>
        <taxon>Stramenopiles</taxon>
        <taxon>Ochrophyta</taxon>
        <taxon>PX clade</taxon>
        <taxon>Xanthophyceae</taxon>
        <taxon>Tribonematales</taxon>
        <taxon>Tribonemataceae</taxon>
        <taxon>Tribonema</taxon>
    </lineage>
</organism>
<dbReference type="InterPro" id="IPR000014">
    <property type="entry name" value="PAS"/>
</dbReference>
<feature type="transmembrane region" description="Helical" evidence="2">
    <location>
        <begin position="904"/>
        <end position="923"/>
    </location>
</feature>
<feature type="region of interest" description="Disordered" evidence="1">
    <location>
        <begin position="836"/>
        <end position="882"/>
    </location>
</feature>
<evidence type="ECO:0000256" key="1">
    <source>
        <dbReference type="SAM" id="MobiDB-lite"/>
    </source>
</evidence>
<dbReference type="Proteomes" id="UP000664859">
    <property type="component" value="Unassembled WGS sequence"/>
</dbReference>
<accession>A0A836CI20</accession>
<feature type="compositionally biased region" description="Basic residues" evidence="1">
    <location>
        <begin position="836"/>
        <end position="845"/>
    </location>
</feature>
<name>A0A836CI20_9STRA</name>
<dbReference type="SUPFAM" id="SSF55785">
    <property type="entry name" value="PYP-like sensor domain (PAS domain)"/>
    <property type="match status" value="1"/>
</dbReference>
<keyword evidence="2" id="KW-0812">Transmembrane</keyword>
<protein>
    <recommendedName>
        <fullName evidence="5">BHLH domain-containing protein</fullName>
    </recommendedName>
</protein>
<feature type="region of interest" description="Disordered" evidence="1">
    <location>
        <begin position="542"/>
        <end position="598"/>
    </location>
</feature>
<reference evidence="3" key="1">
    <citation type="submission" date="2021-02" db="EMBL/GenBank/DDBJ databases">
        <title>First Annotated Genome of the Yellow-green Alga Tribonema minus.</title>
        <authorList>
            <person name="Mahan K.M."/>
        </authorList>
    </citation>
    <scope>NUCLEOTIDE SEQUENCE</scope>
    <source>
        <strain evidence="3">UTEX B ZZ1240</strain>
    </source>
</reference>
<proteinExistence type="predicted"/>
<feature type="transmembrane region" description="Helical" evidence="2">
    <location>
        <begin position="473"/>
        <end position="490"/>
    </location>
</feature>
<dbReference type="NCBIfam" id="TIGR00229">
    <property type="entry name" value="sensory_box"/>
    <property type="match status" value="1"/>
</dbReference>
<gene>
    <name evidence="3" type="ORF">JKP88DRAFT_310482</name>
</gene>
<feature type="compositionally biased region" description="Low complexity" evidence="1">
    <location>
        <begin position="549"/>
        <end position="570"/>
    </location>
</feature>
<feature type="compositionally biased region" description="Low complexity" evidence="1">
    <location>
        <begin position="1"/>
        <end position="23"/>
    </location>
</feature>
<dbReference type="Gene3D" id="3.30.450.20">
    <property type="entry name" value="PAS domain"/>
    <property type="match status" value="1"/>
</dbReference>
<dbReference type="EMBL" id="JAFCMP010000114">
    <property type="protein sequence ID" value="KAG5186008.1"/>
    <property type="molecule type" value="Genomic_DNA"/>
</dbReference>
<feature type="compositionally biased region" description="Basic and acidic residues" evidence="1">
    <location>
        <begin position="73"/>
        <end position="87"/>
    </location>
</feature>
<comment type="caution">
    <text evidence="3">The sequence shown here is derived from an EMBL/GenBank/DDBJ whole genome shotgun (WGS) entry which is preliminary data.</text>
</comment>
<feature type="region of interest" description="Disordered" evidence="1">
    <location>
        <begin position="327"/>
        <end position="408"/>
    </location>
</feature>
<evidence type="ECO:0000256" key="2">
    <source>
        <dbReference type="SAM" id="Phobius"/>
    </source>
</evidence>
<feature type="compositionally biased region" description="Low complexity" evidence="1">
    <location>
        <begin position="857"/>
        <end position="879"/>
    </location>
</feature>
<keyword evidence="4" id="KW-1185">Reference proteome</keyword>
<evidence type="ECO:0000313" key="4">
    <source>
        <dbReference type="Proteomes" id="UP000664859"/>
    </source>
</evidence>
<feature type="compositionally biased region" description="Gly residues" evidence="1">
    <location>
        <begin position="346"/>
        <end position="363"/>
    </location>
</feature>